<gene>
    <name evidence="1" type="ORF">LCGC14_0850040</name>
</gene>
<reference evidence="1" key="1">
    <citation type="journal article" date="2015" name="Nature">
        <title>Complex archaea that bridge the gap between prokaryotes and eukaryotes.</title>
        <authorList>
            <person name="Spang A."/>
            <person name="Saw J.H."/>
            <person name="Jorgensen S.L."/>
            <person name="Zaremba-Niedzwiedzka K."/>
            <person name="Martijn J."/>
            <person name="Lind A.E."/>
            <person name="van Eijk R."/>
            <person name="Schleper C."/>
            <person name="Guy L."/>
            <person name="Ettema T.J."/>
        </authorList>
    </citation>
    <scope>NUCLEOTIDE SEQUENCE</scope>
</reference>
<dbReference type="EMBL" id="LAZR01002529">
    <property type="protein sequence ID" value="KKN28864.1"/>
    <property type="molecule type" value="Genomic_DNA"/>
</dbReference>
<accession>A0A0F9PFG1</accession>
<name>A0A0F9PFG1_9ZZZZ</name>
<comment type="caution">
    <text evidence="1">The sequence shown here is derived from an EMBL/GenBank/DDBJ whole genome shotgun (WGS) entry which is preliminary data.</text>
</comment>
<proteinExistence type="predicted"/>
<organism evidence="1">
    <name type="scientific">marine sediment metagenome</name>
    <dbReference type="NCBI Taxonomy" id="412755"/>
    <lineage>
        <taxon>unclassified sequences</taxon>
        <taxon>metagenomes</taxon>
        <taxon>ecological metagenomes</taxon>
    </lineage>
</organism>
<sequence>MYHLRYLTLISCLVLAMGVAAQQPEESHMQDSGKSNKKWVPFNMVLKDISVWRDDGVHEYACQILDWNIMANPHPVLKIMIPPSNIFSPIRIAFKLSWKEERPTYWMGINGVSKYTCKFRVKQGVVQIRLQVYE</sequence>
<protein>
    <submittedName>
        <fullName evidence="1">Uncharacterized protein</fullName>
    </submittedName>
</protein>
<evidence type="ECO:0000313" key="1">
    <source>
        <dbReference type="EMBL" id="KKN28864.1"/>
    </source>
</evidence>
<dbReference type="AlphaFoldDB" id="A0A0F9PFG1"/>